<protein>
    <submittedName>
        <fullName evidence="1">Uncharacterized protein</fullName>
    </submittedName>
</protein>
<name>A0A6C0AUF1_9ZZZZ</name>
<accession>A0A6C0AUF1</accession>
<dbReference type="EMBL" id="MN738756">
    <property type="protein sequence ID" value="QHS83444.1"/>
    <property type="molecule type" value="Genomic_DNA"/>
</dbReference>
<reference evidence="1" key="1">
    <citation type="journal article" date="2020" name="Nature">
        <title>Giant virus diversity and host interactions through global metagenomics.</title>
        <authorList>
            <person name="Schulz F."/>
            <person name="Roux S."/>
            <person name="Paez-Espino D."/>
            <person name="Jungbluth S."/>
            <person name="Walsh D.A."/>
            <person name="Denef V.J."/>
            <person name="McMahon K.D."/>
            <person name="Konstantinidis K.T."/>
            <person name="Eloe-Fadrosh E.A."/>
            <person name="Kyrpides N.C."/>
            <person name="Woyke T."/>
        </authorList>
    </citation>
    <scope>NUCLEOTIDE SEQUENCE</scope>
    <source>
        <strain evidence="1">GVMAG-S-ERX555943-30</strain>
    </source>
</reference>
<organism evidence="1">
    <name type="scientific">viral metagenome</name>
    <dbReference type="NCBI Taxonomy" id="1070528"/>
    <lineage>
        <taxon>unclassified sequences</taxon>
        <taxon>metagenomes</taxon>
        <taxon>organismal metagenomes</taxon>
    </lineage>
</organism>
<proteinExistence type="predicted"/>
<dbReference type="AlphaFoldDB" id="A0A6C0AUF1"/>
<evidence type="ECO:0000313" key="1">
    <source>
        <dbReference type="EMBL" id="QHS83444.1"/>
    </source>
</evidence>
<sequence>MGGLRILANPGGKSTFLQYSHRIPEKWVFEVIFYGKSQFFTIFDPLEIAKFIFFPQDLRKS</sequence>